<dbReference type="SUPFAM" id="SSF50998">
    <property type="entry name" value="Quinoprotein alcohol dehydrogenase-like"/>
    <property type="match status" value="1"/>
</dbReference>
<protein>
    <submittedName>
        <fullName evidence="3">T9SS type A sorting domain-containing protein</fullName>
    </submittedName>
</protein>
<dbReference type="RefSeq" id="WP_230002477.1">
    <property type="nucleotide sequence ID" value="NZ_CP087134.1"/>
</dbReference>
<reference evidence="3 4" key="1">
    <citation type="submission" date="2023-11" db="EMBL/GenBank/DDBJ databases">
        <title>Unpublished Manusciprt.</title>
        <authorList>
            <person name="Saticioglu I.B."/>
            <person name="Ay H."/>
            <person name="Ajmi N."/>
            <person name="Altun S."/>
            <person name="Duman M."/>
        </authorList>
    </citation>
    <scope>NUCLEOTIDE SEQUENCE [LARGE SCALE GENOMIC DNA]</scope>
    <source>
        <strain evidence="3 4">Fl-318</strain>
    </source>
</reference>
<feature type="domain" description="Secretion system C-terminal sorting" evidence="2">
    <location>
        <begin position="470"/>
        <end position="538"/>
    </location>
</feature>
<evidence type="ECO:0000256" key="1">
    <source>
        <dbReference type="ARBA" id="ARBA00022729"/>
    </source>
</evidence>
<comment type="caution">
    <text evidence="3">The sequence shown here is derived from an EMBL/GenBank/DDBJ whole genome shotgun (WGS) entry which is preliminary data.</text>
</comment>
<dbReference type="InterPro" id="IPR030916">
    <property type="entry name" value="ELWxxDGT_rpt"/>
</dbReference>
<organism evidence="3 4">
    <name type="scientific">Flavobacterium cupriresistens</name>
    <dbReference type="NCBI Taxonomy" id="2893885"/>
    <lineage>
        <taxon>Bacteria</taxon>
        <taxon>Pseudomonadati</taxon>
        <taxon>Bacteroidota</taxon>
        <taxon>Flavobacteriia</taxon>
        <taxon>Flavobacteriales</taxon>
        <taxon>Flavobacteriaceae</taxon>
        <taxon>Flavobacterium</taxon>
    </lineage>
</organism>
<keyword evidence="1" id="KW-0732">Signal</keyword>
<accession>A0ABU4R6B2</accession>
<dbReference type="EMBL" id="JAWXVI010000001">
    <property type="protein sequence ID" value="MDX6188121.1"/>
    <property type="molecule type" value="Genomic_DNA"/>
</dbReference>
<evidence type="ECO:0000259" key="2">
    <source>
        <dbReference type="Pfam" id="PF18962"/>
    </source>
</evidence>
<dbReference type="InterPro" id="IPR011047">
    <property type="entry name" value="Quinoprotein_ADH-like_sf"/>
</dbReference>
<dbReference type="NCBIfam" id="TIGR04534">
    <property type="entry name" value="ELWxxDGT_rpt"/>
    <property type="match status" value="3"/>
</dbReference>
<evidence type="ECO:0000313" key="4">
    <source>
        <dbReference type="Proteomes" id="UP001273350"/>
    </source>
</evidence>
<dbReference type="InterPro" id="IPR026444">
    <property type="entry name" value="Secre_tail"/>
</dbReference>
<proteinExistence type="predicted"/>
<dbReference type="Gene3D" id="2.130.10.10">
    <property type="entry name" value="YVTN repeat-like/Quinoprotein amine dehydrogenase"/>
    <property type="match status" value="1"/>
</dbReference>
<sequence length="540" mass="58864">MKKILILILLLGFAKVNAQELILDIREGYESSGPGNFCSNNGLLFFTAMDGNVYGECELWKTDGTVEGTVMVKDINPTAGAIRANNSLVAMNGFVYFPANDGVHGLELWKSDGSAAGTVLVKDIQAGPAGYGIWNLCVMNNVLYFSADDAVHGRELWKSDGTAAGTVMVKDVLPGEYNGFFDTQSEFGILDDFLYFNARDATNVTSQLWKTNGTEQGTTKVSNILVEKNKKLKVFNGKIYFSGCENCELTGEELCVSDGTESGTKLLKDVNTSFSGKGRSAPTMLIEYDGNLFFTATDNVYGNELWKTDGTEAGTKLLKDIYSGSGSSFPNNLKVYNNSVYFFAYSNEGRTLFWKTDGTEEGTKALTTSATSFSSSLAVFKNKLYLGASDGIVGTELWESDGTSAGTRLLKDIQPAGITVGASSYPEGFYNHDNKMLYFLADNGRTGKELWRLDGTNLKVASFETAKISIFPNPSSSILNVQLINNEEVNKITITDLSGRKVKEEKGNHTKINIENLPSGIYILDVYTGNSKVSNKFIKK</sequence>
<dbReference type="Pfam" id="PF18962">
    <property type="entry name" value="Por_Secre_tail"/>
    <property type="match status" value="1"/>
</dbReference>
<dbReference type="NCBIfam" id="TIGR04183">
    <property type="entry name" value="Por_Secre_tail"/>
    <property type="match status" value="1"/>
</dbReference>
<dbReference type="InterPro" id="IPR015943">
    <property type="entry name" value="WD40/YVTN_repeat-like_dom_sf"/>
</dbReference>
<dbReference type="Proteomes" id="UP001273350">
    <property type="component" value="Unassembled WGS sequence"/>
</dbReference>
<gene>
    <name evidence="3" type="ORF">SGQ83_02075</name>
</gene>
<evidence type="ECO:0000313" key="3">
    <source>
        <dbReference type="EMBL" id="MDX6188121.1"/>
    </source>
</evidence>
<name>A0ABU4R6B2_9FLAO</name>
<keyword evidence="4" id="KW-1185">Reference proteome</keyword>